<accession>A0ABV0YD52</accession>
<dbReference type="EMBL" id="JAHRIP010029286">
    <property type="protein sequence ID" value="MEQ2291667.1"/>
    <property type="molecule type" value="Genomic_DNA"/>
</dbReference>
<keyword evidence="2" id="KW-1185">Reference proteome</keyword>
<reference evidence="1 2" key="1">
    <citation type="submission" date="2021-06" db="EMBL/GenBank/DDBJ databases">
        <authorList>
            <person name="Palmer J.M."/>
        </authorList>
    </citation>
    <scope>NUCLEOTIDE SEQUENCE [LARGE SCALE GENOMIC DNA]</scope>
    <source>
        <strain evidence="1 2">AS_MEX2019</strain>
        <tissue evidence="1">Muscle</tissue>
    </source>
</reference>
<protein>
    <submittedName>
        <fullName evidence="1">Uncharacterized protein</fullName>
    </submittedName>
</protein>
<gene>
    <name evidence="1" type="ORF">AMECASPLE_015293</name>
</gene>
<evidence type="ECO:0000313" key="2">
    <source>
        <dbReference type="Proteomes" id="UP001469553"/>
    </source>
</evidence>
<proteinExistence type="predicted"/>
<organism evidence="1 2">
    <name type="scientific">Ameca splendens</name>
    <dbReference type="NCBI Taxonomy" id="208324"/>
    <lineage>
        <taxon>Eukaryota</taxon>
        <taxon>Metazoa</taxon>
        <taxon>Chordata</taxon>
        <taxon>Craniata</taxon>
        <taxon>Vertebrata</taxon>
        <taxon>Euteleostomi</taxon>
        <taxon>Actinopterygii</taxon>
        <taxon>Neopterygii</taxon>
        <taxon>Teleostei</taxon>
        <taxon>Neoteleostei</taxon>
        <taxon>Acanthomorphata</taxon>
        <taxon>Ovalentaria</taxon>
        <taxon>Atherinomorphae</taxon>
        <taxon>Cyprinodontiformes</taxon>
        <taxon>Goodeidae</taxon>
        <taxon>Ameca</taxon>
    </lineage>
</organism>
<name>A0ABV0YD52_9TELE</name>
<comment type="caution">
    <text evidence="1">The sequence shown here is derived from an EMBL/GenBank/DDBJ whole genome shotgun (WGS) entry which is preliminary data.</text>
</comment>
<dbReference type="Proteomes" id="UP001469553">
    <property type="component" value="Unassembled WGS sequence"/>
</dbReference>
<sequence>MEPEEQGFPSEHILLLHRTRTQQRVVVLLEGGPSPQSQVDGFSSIYLPINSDQLPAKEKYRHTMMTFFLQLFHKGQICEVHGWLFSKNLWGKETEQLQEKSHTSGLR</sequence>
<evidence type="ECO:0000313" key="1">
    <source>
        <dbReference type="EMBL" id="MEQ2291667.1"/>
    </source>
</evidence>